<dbReference type="PANTHER" id="PTHR33332">
    <property type="entry name" value="REVERSE TRANSCRIPTASE DOMAIN-CONTAINING PROTEIN"/>
    <property type="match status" value="1"/>
</dbReference>
<feature type="signal peptide" evidence="1">
    <location>
        <begin position="1"/>
        <end position="24"/>
    </location>
</feature>
<accession>A0A2I0UR79</accession>
<evidence type="ECO:0000256" key="1">
    <source>
        <dbReference type="SAM" id="SignalP"/>
    </source>
</evidence>
<name>A0A2I0UR79_LIMLA</name>
<reference evidence="3" key="2">
    <citation type="submission" date="2017-12" db="EMBL/GenBank/DDBJ databases">
        <title>Genome sequence of the Bar-tailed Godwit (Limosa lapponica baueri).</title>
        <authorList>
            <person name="Lima N.C.B."/>
            <person name="Parody-Merino A.M."/>
            <person name="Battley P.F."/>
            <person name="Fidler A.E."/>
            <person name="Prosdocimi F."/>
        </authorList>
    </citation>
    <scope>NUCLEOTIDE SEQUENCE [LARGE SCALE GENOMIC DNA]</scope>
</reference>
<evidence type="ECO:0000313" key="2">
    <source>
        <dbReference type="EMBL" id="PKU48541.1"/>
    </source>
</evidence>
<organism evidence="2 3">
    <name type="scientific">Limosa lapponica baueri</name>
    <dbReference type="NCBI Taxonomy" id="1758121"/>
    <lineage>
        <taxon>Eukaryota</taxon>
        <taxon>Metazoa</taxon>
        <taxon>Chordata</taxon>
        <taxon>Craniata</taxon>
        <taxon>Vertebrata</taxon>
        <taxon>Euteleostomi</taxon>
        <taxon>Archelosauria</taxon>
        <taxon>Archosauria</taxon>
        <taxon>Dinosauria</taxon>
        <taxon>Saurischia</taxon>
        <taxon>Theropoda</taxon>
        <taxon>Coelurosauria</taxon>
        <taxon>Aves</taxon>
        <taxon>Neognathae</taxon>
        <taxon>Neoaves</taxon>
        <taxon>Charadriiformes</taxon>
        <taxon>Scolopacidae</taxon>
        <taxon>Limosa</taxon>
    </lineage>
</organism>
<dbReference type="EMBL" id="KZ505651">
    <property type="protein sequence ID" value="PKU48541.1"/>
    <property type="molecule type" value="Genomic_DNA"/>
</dbReference>
<evidence type="ECO:0008006" key="4">
    <source>
        <dbReference type="Google" id="ProtNLM"/>
    </source>
</evidence>
<proteinExistence type="predicted"/>
<sequence>MSWSKVECVPGVAWLLVCLQVSVIEENYPHKPISNSVQKYIQVNSTLHRSLAENRLNEVKDQLSIFFPEITAPPAVQTEKPGAVPASEAIPGGTTDGGCVELIRAAGLSSADSSLDLTARSSQIPLTFALASSETTDQKDNILLTSTDTKLGGLADTLEDCAAIKRDLDRLESWAEKNLMRFNKGKCRVLHLGRNNTRYQYRLGMDLLESTSEEKDLGVLVDSKLSMSQQCALVAKRANGILGCIGKSVTSRSREVILPLYSALVRPQLEYCVQFWAPQFKRDRELLERVQRRATKMIRGLQHLPYEERLRDLRPFSLEKRRLRRDLINACKYLKGGLRKDGAGLFPVVPSDRTRGNRHKLEHRKFHSNMKKNFFTVRVTEHWNRLPREVTESPSLEIFKTRLDAVLSNVL</sequence>
<keyword evidence="1" id="KW-0732">Signal</keyword>
<dbReference type="PRINTS" id="PR01345">
    <property type="entry name" value="CERVTRCPTASE"/>
</dbReference>
<feature type="chain" id="PRO_5014115355" description="Rna-directed dna polymerase from mobile element jockey-like" evidence="1">
    <location>
        <begin position="25"/>
        <end position="411"/>
    </location>
</feature>
<protein>
    <recommendedName>
        <fullName evidence="4">Rna-directed dna polymerase from mobile element jockey-like</fullName>
    </recommendedName>
</protein>
<keyword evidence="3" id="KW-1185">Reference proteome</keyword>
<dbReference type="AlphaFoldDB" id="A0A2I0UR79"/>
<reference evidence="3" key="1">
    <citation type="submission" date="2017-11" db="EMBL/GenBank/DDBJ databases">
        <authorList>
            <person name="Lima N.C."/>
            <person name="Parody-Merino A.M."/>
            <person name="Battley P.F."/>
            <person name="Fidler A.E."/>
            <person name="Prosdocimi F."/>
        </authorList>
    </citation>
    <scope>NUCLEOTIDE SEQUENCE [LARGE SCALE GENOMIC DNA]</scope>
</reference>
<evidence type="ECO:0000313" key="3">
    <source>
        <dbReference type="Proteomes" id="UP000233556"/>
    </source>
</evidence>
<dbReference type="Proteomes" id="UP000233556">
    <property type="component" value="Unassembled WGS sequence"/>
</dbReference>
<dbReference type="OrthoDB" id="276744at2759"/>
<gene>
    <name evidence="2" type="ORF">llap_1169</name>
</gene>